<organism evidence="1 2">
    <name type="scientific">Mycobacterium helveticum</name>
    <dbReference type="NCBI Taxonomy" id="2592811"/>
    <lineage>
        <taxon>Bacteria</taxon>
        <taxon>Bacillati</taxon>
        <taxon>Actinomycetota</taxon>
        <taxon>Actinomycetes</taxon>
        <taxon>Mycobacteriales</taxon>
        <taxon>Mycobacteriaceae</taxon>
        <taxon>Mycobacterium</taxon>
    </lineage>
</organism>
<keyword evidence="2" id="KW-1185">Reference proteome</keyword>
<name>A0A557XQG8_9MYCO</name>
<dbReference type="AlphaFoldDB" id="A0A557XQG8"/>
<comment type="caution">
    <text evidence="1">The sequence shown here is derived from an EMBL/GenBank/DDBJ whole genome shotgun (WGS) entry which is preliminary data.</text>
</comment>
<evidence type="ECO:0000313" key="2">
    <source>
        <dbReference type="Proteomes" id="UP000320513"/>
    </source>
</evidence>
<dbReference type="EMBL" id="VMQU01000057">
    <property type="protein sequence ID" value="TVS88159.1"/>
    <property type="molecule type" value="Genomic_DNA"/>
</dbReference>
<dbReference type="RefSeq" id="WP_144952261.1">
    <property type="nucleotide sequence ID" value="NZ_VMQU01000057.1"/>
</dbReference>
<dbReference type="Proteomes" id="UP000320513">
    <property type="component" value="Unassembled WGS sequence"/>
</dbReference>
<dbReference type="OrthoDB" id="9991942at2"/>
<accession>A0A557XQG8</accession>
<gene>
    <name evidence="1" type="ORF">FPZ47_14545</name>
</gene>
<evidence type="ECO:0000313" key="1">
    <source>
        <dbReference type="EMBL" id="TVS88159.1"/>
    </source>
</evidence>
<sequence length="227" mass="25392">MNLLADLALIGPTLLLSNVIVVRVRAARARARIEPLLQQVIHVAQSSIQTAQQACDMLGVEVSLEMVPEPIGDPPELQPWTLSWLEGALSDARLALPPVTQRGNLPEQLDIDNPFEFPRFGLMLRLIRQMDDFHPMPRAISAANEADDWSDRCGVDFFYYGYIGPKTGATRDRKIGLARIHHDSFNVLKGRTDISTAGYLDLVDQCLVRVQAITMRLAQELPKSLRR</sequence>
<reference evidence="1 2" key="1">
    <citation type="submission" date="2019-07" db="EMBL/GenBank/DDBJ databases">
        <title>New Mycobacterium species.</title>
        <authorList>
            <person name="Tortoli E."/>
            <person name="Ghielmetti G."/>
            <person name="Friedel U."/>
            <person name="Trovato A."/>
        </authorList>
    </citation>
    <scope>NUCLEOTIDE SEQUENCE [LARGE SCALE GENOMIC DNA]</scope>
    <source>
        <strain evidence="1 2">16-83</strain>
    </source>
</reference>
<proteinExistence type="predicted"/>
<protein>
    <submittedName>
        <fullName evidence="1">Uncharacterized protein</fullName>
    </submittedName>
</protein>